<feature type="domain" description="OmpA-like" evidence="2">
    <location>
        <begin position="163"/>
        <end position="276"/>
    </location>
</feature>
<organism evidence="3 4">
    <name type="scientific">Parvicella tangerina</name>
    <dbReference type="NCBI Taxonomy" id="2829795"/>
    <lineage>
        <taxon>Bacteria</taxon>
        <taxon>Pseudomonadati</taxon>
        <taxon>Bacteroidota</taxon>
        <taxon>Flavobacteriia</taxon>
        <taxon>Flavobacteriales</taxon>
        <taxon>Parvicellaceae</taxon>
        <taxon>Parvicella</taxon>
    </lineage>
</organism>
<dbReference type="PROSITE" id="PS51123">
    <property type="entry name" value="OMPA_2"/>
    <property type="match status" value="1"/>
</dbReference>
<dbReference type="EMBL" id="OU015584">
    <property type="protein sequence ID" value="CAG5078919.1"/>
    <property type="molecule type" value="Genomic_DNA"/>
</dbReference>
<dbReference type="SUPFAM" id="SSF103088">
    <property type="entry name" value="OmpA-like"/>
    <property type="match status" value="2"/>
</dbReference>
<dbReference type="PANTHER" id="PTHR30329:SF21">
    <property type="entry name" value="LIPOPROTEIN YIAD-RELATED"/>
    <property type="match status" value="1"/>
</dbReference>
<dbReference type="Gene3D" id="3.30.1330.60">
    <property type="entry name" value="OmpA-like domain"/>
    <property type="match status" value="2"/>
</dbReference>
<dbReference type="InterPro" id="IPR036737">
    <property type="entry name" value="OmpA-like_sf"/>
</dbReference>
<keyword evidence="4" id="KW-1185">Reference proteome</keyword>
<protein>
    <submittedName>
        <fullName evidence="3">Peptidoglycan-associated lipoprotein</fullName>
    </submittedName>
</protein>
<evidence type="ECO:0000259" key="2">
    <source>
        <dbReference type="PROSITE" id="PS51123"/>
    </source>
</evidence>
<sequence>MRLPFFISLFFTLFLFPAQQKKVEMSVFYESNEYELTKEQKAEIINFLDKPNLENIELYGFADTLGNIQANQRISELRVAGVKELILEWYQNVLIITKASGEKQHQGVQFDNQRRVDIVLTYQLEKHEKKIKKIEPIEDVKDSTTKKVQVPDLSQRDVFYETFGSSDRIVIENLLFEPGTTDFLHGNTPNELYYLVDLMDSIQTMKIHIEGHVCCIDDKKLSKERAKTVYFFLRANGIDKSRMTFKGYSNSSPRVKELTKEDEKLNRRVEIVITER</sequence>
<dbReference type="GO" id="GO:0016020">
    <property type="term" value="C:membrane"/>
    <property type="evidence" value="ECO:0007669"/>
    <property type="project" value="UniProtKB-UniRule"/>
</dbReference>
<dbReference type="InterPro" id="IPR050330">
    <property type="entry name" value="Bact_OuterMem_StrucFunc"/>
</dbReference>
<dbReference type="Proteomes" id="UP000683507">
    <property type="component" value="Chromosome"/>
</dbReference>
<evidence type="ECO:0000313" key="4">
    <source>
        <dbReference type="Proteomes" id="UP000683507"/>
    </source>
</evidence>
<dbReference type="AlphaFoldDB" id="A0A916JKV2"/>
<dbReference type="Pfam" id="PF00691">
    <property type="entry name" value="OmpA"/>
    <property type="match status" value="1"/>
</dbReference>
<dbReference type="KEGG" id="ptan:CRYO30217_00806"/>
<keyword evidence="1" id="KW-0472">Membrane</keyword>
<gene>
    <name evidence="3" type="primary">pal_9</name>
    <name evidence="3" type="ORF">CRYO30217_00806</name>
</gene>
<proteinExistence type="predicted"/>
<name>A0A916JKV2_9FLAO</name>
<reference evidence="3" key="1">
    <citation type="submission" date="2021-04" db="EMBL/GenBank/DDBJ databases">
        <authorList>
            <person name="Rodrigo-Torres L."/>
            <person name="Arahal R. D."/>
            <person name="Lucena T."/>
        </authorList>
    </citation>
    <scope>NUCLEOTIDE SEQUENCE</scope>
    <source>
        <strain evidence="3">AS29M-1</strain>
    </source>
</reference>
<dbReference type="CDD" id="cd07185">
    <property type="entry name" value="OmpA_C-like"/>
    <property type="match status" value="1"/>
</dbReference>
<evidence type="ECO:0000256" key="1">
    <source>
        <dbReference type="PROSITE-ProRule" id="PRU00473"/>
    </source>
</evidence>
<accession>A0A916JKV2</accession>
<dbReference type="PANTHER" id="PTHR30329">
    <property type="entry name" value="STATOR ELEMENT OF FLAGELLAR MOTOR COMPLEX"/>
    <property type="match status" value="1"/>
</dbReference>
<evidence type="ECO:0000313" key="3">
    <source>
        <dbReference type="EMBL" id="CAG5078919.1"/>
    </source>
</evidence>
<keyword evidence="3" id="KW-0449">Lipoprotein</keyword>
<dbReference type="InterPro" id="IPR006665">
    <property type="entry name" value="OmpA-like"/>
</dbReference>